<comment type="caution">
    <text evidence="2">The sequence shown here is derived from an EMBL/GenBank/DDBJ whole genome shotgun (WGS) entry which is preliminary data.</text>
</comment>
<feature type="transmembrane region" description="Helical" evidence="1">
    <location>
        <begin position="33"/>
        <end position="54"/>
    </location>
</feature>
<evidence type="ECO:0000313" key="2">
    <source>
        <dbReference type="EMBL" id="PKS10002.1"/>
    </source>
</evidence>
<dbReference type="EMBL" id="NLAX01000010">
    <property type="protein sequence ID" value="PKS10002.1"/>
    <property type="molecule type" value="Genomic_DNA"/>
</dbReference>
<dbReference type="InParanoid" id="A0A2N3NCB7"/>
<sequence length="191" mass="21435">MPALRNLLARSNVVNIEDDSEQDSSYNEDTIRMMVGVLSLVIFGLLLATTLLYFRRVKQQRKMMELGAPPAYSDARHHPGLTIQTTDKHGRSSVFVISKDGQPMLSNPMSPPHSPDNVPQIRITFPDEQDDAGKTKSGRVVVVRMGETSVGLEPVREEPLPVYEKENSSQFYSIDMDKIGGLKEKDRNQFC</sequence>
<dbReference type="VEuPathDB" id="FungiDB:jhhlp_004626"/>
<protein>
    <submittedName>
        <fullName evidence="2">Uncharacterized protein</fullName>
    </submittedName>
</protein>
<evidence type="ECO:0000256" key="1">
    <source>
        <dbReference type="SAM" id="Phobius"/>
    </source>
</evidence>
<keyword evidence="1" id="KW-1133">Transmembrane helix</keyword>
<dbReference type="Proteomes" id="UP000233524">
    <property type="component" value="Unassembled WGS sequence"/>
</dbReference>
<keyword evidence="1" id="KW-0812">Transmembrane</keyword>
<name>A0A2N3NCB7_9PEZI</name>
<organism evidence="2 3">
    <name type="scientific">Lomentospora prolificans</name>
    <dbReference type="NCBI Taxonomy" id="41688"/>
    <lineage>
        <taxon>Eukaryota</taxon>
        <taxon>Fungi</taxon>
        <taxon>Dikarya</taxon>
        <taxon>Ascomycota</taxon>
        <taxon>Pezizomycotina</taxon>
        <taxon>Sordariomycetes</taxon>
        <taxon>Hypocreomycetidae</taxon>
        <taxon>Microascales</taxon>
        <taxon>Microascaceae</taxon>
        <taxon>Lomentospora</taxon>
    </lineage>
</organism>
<proteinExistence type="predicted"/>
<keyword evidence="3" id="KW-1185">Reference proteome</keyword>
<keyword evidence="1" id="KW-0472">Membrane</keyword>
<accession>A0A2N3NCB7</accession>
<gene>
    <name evidence="2" type="ORF">jhhlp_004626</name>
</gene>
<dbReference type="AlphaFoldDB" id="A0A2N3NCB7"/>
<reference evidence="2 3" key="1">
    <citation type="journal article" date="2017" name="G3 (Bethesda)">
        <title>First Draft Genome Sequence of the Pathogenic Fungus Lomentospora prolificans (Formerly Scedosporium prolificans).</title>
        <authorList>
            <person name="Luo R."/>
            <person name="Zimin A."/>
            <person name="Workman R."/>
            <person name="Fan Y."/>
            <person name="Pertea G."/>
            <person name="Grossman N."/>
            <person name="Wear M.P."/>
            <person name="Jia B."/>
            <person name="Miller H."/>
            <person name="Casadevall A."/>
            <person name="Timp W."/>
            <person name="Zhang S.X."/>
            <person name="Salzberg S.L."/>
        </authorList>
    </citation>
    <scope>NUCLEOTIDE SEQUENCE [LARGE SCALE GENOMIC DNA]</scope>
    <source>
        <strain evidence="2 3">JHH-5317</strain>
    </source>
</reference>
<dbReference type="OrthoDB" id="5388417at2759"/>
<evidence type="ECO:0000313" key="3">
    <source>
        <dbReference type="Proteomes" id="UP000233524"/>
    </source>
</evidence>